<feature type="region of interest" description="Disordered" evidence="8">
    <location>
        <begin position="439"/>
        <end position="596"/>
    </location>
</feature>
<dbReference type="PANTHER" id="PTHR47316">
    <property type="entry name" value="FORKHEAD BOX PROTEIN H1"/>
    <property type="match status" value="1"/>
</dbReference>
<evidence type="ECO:0000256" key="6">
    <source>
        <dbReference type="ARBA" id="ARBA00023242"/>
    </source>
</evidence>
<dbReference type="OMA" id="YWTVNIT"/>
<sequence length="596" mass="66150">KKLDVVSNKPNEFVPPMPPNSSPFSGFNAQQLAALGPYLQASGNPALQAMYGQSYQPMQNMVANGLPPAYLQKWLLAAQQQTAANQQPPKKRKKTDDINQQRSRVVFNPFVHNQKEIYLPTQVPISPNASRSNSSPSHSTPTSNSGPSGKRYKRYAKPPYSYVSLITLSILSSPEKKLRLSQILKRISEMFPFFNGSYQGWRDSVRHNLSQNECFVKVLKNPYRPTAKGNYWTVNITAIPHELLLRQNTLVSRYAQDSGFRYRKDLAEVFDLVTGRVKTGIPSHLFNGVKLVEDPAAVMEALLLEEKSDDEGSTPIRSNHGVYSLEDMFNQDDFIEEDLLRQHQNHGNNNNNRWSAKGRQRASQAASKLSGNSPTFSTPTSYQQYITSIESQKLAAHMLRTSTTNSILAQKELLSKALGQHKLNCLPLLQNYYAKAHGNDNHQEHIEPPAPAYSVNKSPQSDHPESPISEDFTGTWNHVEEKRNRRKGAQPTRRTSSSGECKPDTGSLSPLASSAVDSGIAGSPRSSTRSFCSSEPDVSSSIVDHVSPLRSRASDVSSETLTSSPRDGAEDMMSPRGFSSPFNLFNSRPLETSKLA</sequence>
<dbReference type="CDD" id="cd20022">
    <property type="entry name" value="FH_FOXH"/>
    <property type="match status" value="1"/>
</dbReference>
<dbReference type="SUPFAM" id="SSF46785">
    <property type="entry name" value="Winged helix' DNA-binding domain"/>
    <property type="match status" value="1"/>
</dbReference>
<dbReference type="InterPro" id="IPR036388">
    <property type="entry name" value="WH-like_DNA-bd_sf"/>
</dbReference>
<reference evidence="10" key="2">
    <citation type="submission" date="2025-08" db="UniProtKB">
        <authorList>
            <consortium name="Ensembl"/>
        </authorList>
    </citation>
    <scope>IDENTIFICATION</scope>
</reference>
<dbReference type="PROSITE" id="PS50039">
    <property type="entry name" value="FORK_HEAD_3"/>
    <property type="match status" value="1"/>
</dbReference>
<evidence type="ECO:0000313" key="10">
    <source>
        <dbReference type="Ensembl" id="ENSCINP00000001615.3"/>
    </source>
</evidence>
<evidence type="ECO:0000256" key="1">
    <source>
        <dbReference type="ARBA" id="ARBA00004123"/>
    </source>
</evidence>
<dbReference type="GO" id="GO:0009653">
    <property type="term" value="P:anatomical structure morphogenesis"/>
    <property type="evidence" value="ECO:0000318"/>
    <property type="project" value="GO_Central"/>
</dbReference>
<dbReference type="PANTHER" id="PTHR47316:SF3">
    <property type="entry name" value="FORKHEAD ACTIVIN SIGNAL TRANSDUCER 3"/>
    <property type="match status" value="1"/>
</dbReference>
<feature type="compositionally biased region" description="Polar residues" evidence="8">
    <location>
        <begin position="361"/>
        <end position="380"/>
    </location>
</feature>
<feature type="compositionally biased region" description="Low complexity" evidence="8">
    <location>
        <begin position="124"/>
        <end position="148"/>
    </location>
</feature>
<keyword evidence="2" id="KW-0805">Transcription regulation</keyword>
<feature type="DNA-binding region" description="Fork-head" evidence="7">
    <location>
        <begin position="157"/>
        <end position="265"/>
    </location>
</feature>
<keyword evidence="5" id="KW-0804">Transcription</keyword>
<dbReference type="InterPro" id="IPR047511">
    <property type="entry name" value="FH_FOXH1"/>
</dbReference>
<evidence type="ECO:0000256" key="8">
    <source>
        <dbReference type="SAM" id="MobiDB-lite"/>
    </source>
</evidence>
<proteinExistence type="predicted"/>
<evidence type="ECO:0000256" key="2">
    <source>
        <dbReference type="ARBA" id="ARBA00023015"/>
    </source>
</evidence>
<dbReference type="GO" id="GO:0000981">
    <property type="term" value="F:DNA-binding transcription factor activity, RNA polymerase II-specific"/>
    <property type="evidence" value="ECO:0000318"/>
    <property type="project" value="GO_Central"/>
</dbReference>
<evidence type="ECO:0000256" key="7">
    <source>
        <dbReference type="PROSITE-ProRule" id="PRU00089"/>
    </source>
</evidence>
<feature type="compositionally biased region" description="Low complexity" evidence="8">
    <location>
        <begin position="523"/>
        <end position="534"/>
    </location>
</feature>
<keyword evidence="3 7" id="KW-0238">DNA-binding</keyword>
<evidence type="ECO:0000256" key="4">
    <source>
        <dbReference type="ARBA" id="ARBA00023159"/>
    </source>
</evidence>
<organism evidence="10 11">
    <name type="scientific">Ciona intestinalis</name>
    <name type="common">Transparent sea squirt</name>
    <name type="synonym">Ascidia intestinalis</name>
    <dbReference type="NCBI Taxonomy" id="7719"/>
    <lineage>
        <taxon>Eukaryota</taxon>
        <taxon>Metazoa</taxon>
        <taxon>Chordata</taxon>
        <taxon>Tunicata</taxon>
        <taxon>Ascidiacea</taxon>
        <taxon>Phlebobranchia</taxon>
        <taxon>Cionidae</taxon>
        <taxon>Ciona</taxon>
    </lineage>
</organism>
<evidence type="ECO:0000313" key="11">
    <source>
        <dbReference type="Proteomes" id="UP000008144"/>
    </source>
</evidence>
<dbReference type="GO" id="GO:0000978">
    <property type="term" value="F:RNA polymerase II cis-regulatory region sequence-specific DNA binding"/>
    <property type="evidence" value="ECO:0000318"/>
    <property type="project" value="GO_Central"/>
</dbReference>
<feature type="region of interest" description="Disordered" evidence="8">
    <location>
        <begin position="344"/>
        <end position="380"/>
    </location>
</feature>
<dbReference type="STRING" id="7719.ENSCINP00000001615"/>
<dbReference type="FunFam" id="1.10.10.10:FF:000278">
    <property type="entry name" value="Forkhead box protein H1"/>
    <property type="match status" value="1"/>
</dbReference>
<name>F6UPI8_CIOIN</name>
<feature type="region of interest" description="Disordered" evidence="8">
    <location>
        <begin position="1"/>
        <end position="25"/>
    </location>
</feature>
<dbReference type="GO" id="GO:0005667">
    <property type="term" value="C:transcription regulator complex"/>
    <property type="evidence" value="ECO:0007669"/>
    <property type="project" value="UniProtKB-ARBA"/>
</dbReference>
<keyword evidence="6 7" id="KW-0539">Nucleus</keyword>
<dbReference type="InterPro" id="IPR030456">
    <property type="entry name" value="TF_fork_head_CS_2"/>
</dbReference>
<protein>
    <recommendedName>
        <fullName evidence="9">Fork-head domain-containing protein</fullName>
    </recommendedName>
</protein>
<dbReference type="GO" id="GO:0006357">
    <property type="term" value="P:regulation of transcription by RNA polymerase II"/>
    <property type="evidence" value="ECO:0000318"/>
    <property type="project" value="GO_Central"/>
</dbReference>
<feature type="compositionally biased region" description="Polar residues" evidence="8">
    <location>
        <begin position="506"/>
        <end position="516"/>
    </location>
</feature>
<dbReference type="GeneTree" id="ENSGT00940000159537"/>
<dbReference type="AlphaFoldDB" id="F6UPI8"/>
<dbReference type="HOGENOM" id="CLU_484486_0_0_1"/>
<reference evidence="11" key="1">
    <citation type="journal article" date="2002" name="Science">
        <title>The draft genome of Ciona intestinalis: insights into chordate and vertebrate origins.</title>
        <authorList>
            <person name="Dehal P."/>
            <person name="Satou Y."/>
            <person name="Campbell R.K."/>
            <person name="Chapman J."/>
            <person name="Degnan B."/>
            <person name="De Tomaso A."/>
            <person name="Davidson B."/>
            <person name="Di Gregorio A."/>
            <person name="Gelpke M."/>
            <person name="Goodstein D.M."/>
            <person name="Harafuji N."/>
            <person name="Hastings K.E."/>
            <person name="Ho I."/>
            <person name="Hotta K."/>
            <person name="Huang W."/>
            <person name="Kawashima T."/>
            <person name="Lemaire P."/>
            <person name="Martinez D."/>
            <person name="Meinertzhagen I.A."/>
            <person name="Necula S."/>
            <person name="Nonaka M."/>
            <person name="Putnam N."/>
            <person name="Rash S."/>
            <person name="Saiga H."/>
            <person name="Satake M."/>
            <person name="Terry A."/>
            <person name="Yamada L."/>
            <person name="Wang H.G."/>
            <person name="Awazu S."/>
            <person name="Azumi K."/>
            <person name="Boore J."/>
            <person name="Branno M."/>
            <person name="Chin-Bow S."/>
            <person name="DeSantis R."/>
            <person name="Doyle S."/>
            <person name="Francino P."/>
            <person name="Keys D.N."/>
            <person name="Haga S."/>
            <person name="Hayashi H."/>
            <person name="Hino K."/>
            <person name="Imai K.S."/>
            <person name="Inaba K."/>
            <person name="Kano S."/>
            <person name="Kobayashi K."/>
            <person name="Kobayashi M."/>
            <person name="Lee B.I."/>
            <person name="Makabe K.W."/>
            <person name="Manohar C."/>
            <person name="Matassi G."/>
            <person name="Medina M."/>
            <person name="Mochizuki Y."/>
            <person name="Mount S."/>
            <person name="Morishita T."/>
            <person name="Miura S."/>
            <person name="Nakayama A."/>
            <person name="Nishizaka S."/>
            <person name="Nomoto H."/>
            <person name="Ohta F."/>
            <person name="Oishi K."/>
            <person name="Rigoutsos I."/>
            <person name="Sano M."/>
            <person name="Sasaki A."/>
            <person name="Sasakura Y."/>
            <person name="Shoguchi E."/>
            <person name="Shin-i T."/>
            <person name="Spagnuolo A."/>
            <person name="Stainier D."/>
            <person name="Suzuki M.M."/>
            <person name="Tassy O."/>
            <person name="Takatori N."/>
            <person name="Tokuoka M."/>
            <person name="Yagi K."/>
            <person name="Yoshizaki F."/>
            <person name="Wada S."/>
            <person name="Zhang C."/>
            <person name="Hyatt P.D."/>
            <person name="Larimer F."/>
            <person name="Detter C."/>
            <person name="Doggett N."/>
            <person name="Glavina T."/>
            <person name="Hawkins T."/>
            <person name="Richardson P."/>
            <person name="Lucas S."/>
            <person name="Kohara Y."/>
            <person name="Levine M."/>
            <person name="Satoh N."/>
            <person name="Rokhsar D.S."/>
        </authorList>
    </citation>
    <scope>NUCLEOTIDE SEQUENCE [LARGE SCALE GENOMIC DNA]</scope>
</reference>
<feature type="region of interest" description="Disordered" evidence="8">
    <location>
        <begin position="81"/>
        <end position="103"/>
    </location>
</feature>
<dbReference type="SMART" id="SM00339">
    <property type="entry name" value="FH"/>
    <property type="match status" value="1"/>
</dbReference>
<dbReference type="InterPro" id="IPR036390">
    <property type="entry name" value="WH_DNA-bd_sf"/>
</dbReference>
<evidence type="ECO:0000256" key="5">
    <source>
        <dbReference type="ARBA" id="ARBA00023163"/>
    </source>
</evidence>
<evidence type="ECO:0000259" key="9">
    <source>
        <dbReference type="PROSITE" id="PS50039"/>
    </source>
</evidence>
<feature type="compositionally biased region" description="Polar residues" evidence="8">
    <location>
        <begin position="554"/>
        <end position="565"/>
    </location>
</feature>
<keyword evidence="4" id="KW-0010">Activator</keyword>
<dbReference type="InterPro" id="IPR052327">
    <property type="entry name" value="Activin_resp_transcr_regulator"/>
</dbReference>
<dbReference type="GO" id="GO:0005634">
    <property type="term" value="C:nucleus"/>
    <property type="evidence" value="ECO:0007669"/>
    <property type="project" value="UniProtKB-SubCell"/>
</dbReference>
<dbReference type="InterPro" id="IPR001766">
    <property type="entry name" value="Fork_head_dom"/>
</dbReference>
<dbReference type="Gene3D" id="1.10.10.10">
    <property type="entry name" value="Winged helix-like DNA-binding domain superfamily/Winged helix DNA-binding domain"/>
    <property type="match status" value="1"/>
</dbReference>
<dbReference type="Proteomes" id="UP000008144">
    <property type="component" value="Unassembled WGS sequence"/>
</dbReference>
<keyword evidence="11" id="KW-1185">Reference proteome</keyword>
<feature type="domain" description="Fork-head" evidence="9">
    <location>
        <begin position="157"/>
        <end position="265"/>
    </location>
</feature>
<comment type="subcellular location">
    <subcellularLocation>
        <location evidence="1 7">Nucleus</location>
    </subcellularLocation>
</comment>
<reference evidence="10" key="3">
    <citation type="submission" date="2025-09" db="UniProtKB">
        <authorList>
            <consortium name="Ensembl"/>
        </authorList>
    </citation>
    <scope>IDENTIFICATION</scope>
</reference>
<dbReference type="PRINTS" id="PR00053">
    <property type="entry name" value="FORKHEAD"/>
</dbReference>
<dbReference type="PROSITE" id="PS00658">
    <property type="entry name" value="FORK_HEAD_2"/>
    <property type="match status" value="1"/>
</dbReference>
<dbReference type="Pfam" id="PF00250">
    <property type="entry name" value="Forkhead"/>
    <property type="match status" value="1"/>
</dbReference>
<dbReference type="InParanoid" id="F6UPI8"/>
<feature type="compositionally biased region" description="Polar residues" evidence="8">
    <location>
        <begin position="580"/>
        <end position="596"/>
    </location>
</feature>
<dbReference type="GO" id="GO:0046332">
    <property type="term" value="F:SMAD binding"/>
    <property type="evidence" value="ECO:0007669"/>
    <property type="project" value="UniProtKB-ARBA"/>
</dbReference>
<feature type="region of interest" description="Disordered" evidence="8">
    <location>
        <begin position="122"/>
        <end position="153"/>
    </location>
</feature>
<dbReference type="Ensembl" id="ENSCINT00000001615.3">
    <property type="protein sequence ID" value="ENSCINP00000001615.3"/>
    <property type="gene ID" value="ENSCING00000014914.2"/>
</dbReference>
<accession>F6UPI8</accession>
<dbReference type="GO" id="GO:0030154">
    <property type="term" value="P:cell differentiation"/>
    <property type="evidence" value="ECO:0000318"/>
    <property type="project" value="GO_Central"/>
</dbReference>
<evidence type="ECO:0000256" key="3">
    <source>
        <dbReference type="ARBA" id="ARBA00023125"/>
    </source>
</evidence>